<sequence>MSTGTPGYGAPQNDGYPGAGQPYGYGAPQPNAAQPYGYTPPAQPGVSVGDGMSWAWSRITDNAVVLLVGFGLWTILGRLGAEASFTLNGVEYHYGLGIPGGGIISFVVTLISPIVLAHVGLLTSSGRKADFKDFFTFPNFGQTLLALILSALAIGLGAIFLVIPGIILYYLLTFVQYAAVEHNLEATAAMRYSMRLLSDNVGVLVPFALVGVLLHLAGAVTVIGWIVTGPLVALMTTYAYVRVQGRDVARYPSQG</sequence>
<evidence type="ECO:0000313" key="2">
    <source>
        <dbReference type="EMBL" id="SDM73007.1"/>
    </source>
</evidence>
<proteinExistence type="predicted"/>
<reference evidence="2 3" key="1">
    <citation type="submission" date="2016-10" db="EMBL/GenBank/DDBJ databases">
        <authorList>
            <person name="de Groot N.N."/>
        </authorList>
    </citation>
    <scope>NUCLEOTIDE SEQUENCE [LARGE SCALE GENOMIC DNA]</scope>
    <source>
        <strain evidence="2 3">KPR-7B</strain>
    </source>
</reference>
<keyword evidence="1" id="KW-0812">Transmembrane</keyword>
<dbReference type="RefSeq" id="WP_256329145.1">
    <property type="nucleotide sequence ID" value="NZ_FNHU01000006.1"/>
</dbReference>
<dbReference type="AlphaFoldDB" id="A0A1G9VLN2"/>
<dbReference type="InterPro" id="IPR010380">
    <property type="entry name" value="DUF975"/>
</dbReference>
<name>A0A1G9VLN2_9ACTO</name>
<evidence type="ECO:0000313" key="3">
    <source>
        <dbReference type="Proteomes" id="UP000199671"/>
    </source>
</evidence>
<feature type="transmembrane region" description="Helical" evidence="1">
    <location>
        <begin position="101"/>
        <end position="122"/>
    </location>
</feature>
<feature type="transmembrane region" description="Helical" evidence="1">
    <location>
        <begin position="222"/>
        <end position="241"/>
    </location>
</feature>
<dbReference type="PANTHER" id="PTHR40076">
    <property type="entry name" value="MEMBRANE PROTEIN-RELATED"/>
    <property type="match status" value="1"/>
</dbReference>
<feature type="transmembrane region" description="Helical" evidence="1">
    <location>
        <begin position="143"/>
        <end position="161"/>
    </location>
</feature>
<accession>A0A1G9VLN2</accession>
<feature type="transmembrane region" description="Helical" evidence="1">
    <location>
        <begin position="196"/>
        <end position="216"/>
    </location>
</feature>
<feature type="transmembrane region" description="Helical" evidence="1">
    <location>
        <begin position="62"/>
        <end position="81"/>
    </location>
</feature>
<dbReference type="Proteomes" id="UP000199671">
    <property type="component" value="Unassembled WGS sequence"/>
</dbReference>
<protein>
    <submittedName>
        <fullName evidence="2">Uncharacterized membrane protein</fullName>
    </submittedName>
</protein>
<dbReference type="EMBL" id="FNHU01000006">
    <property type="protein sequence ID" value="SDM73007.1"/>
    <property type="molecule type" value="Genomic_DNA"/>
</dbReference>
<dbReference type="PANTHER" id="PTHR40076:SF1">
    <property type="entry name" value="MEMBRANE PROTEIN"/>
    <property type="match status" value="1"/>
</dbReference>
<gene>
    <name evidence="2" type="ORF">SAMN04487766_10654</name>
</gene>
<evidence type="ECO:0000256" key="1">
    <source>
        <dbReference type="SAM" id="Phobius"/>
    </source>
</evidence>
<keyword evidence="1" id="KW-1133">Transmembrane helix</keyword>
<organism evidence="2 3">
    <name type="scientific">Actinomyces ruminicola</name>
    <dbReference type="NCBI Taxonomy" id="332524"/>
    <lineage>
        <taxon>Bacteria</taxon>
        <taxon>Bacillati</taxon>
        <taxon>Actinomycetota</taxon>
        <taxon>Actinomycetes</taxon>
        <taxon>Actinomycetales</taxon>
        <taxon>Actinomycetaceae</taxon>
        <taxon>Actinomyces</taxon>
    </lineage>
</organism>
<keyword evidence="1" id="KW-0472">Membrane</keyword>